<keyword evidence="4" id="KW-1185">Reference proteome</keyword>
<comment type="caution">
    <text evidence="3">The sequence shown here is derived from an EMBL/GenBank/DDBJ whole genome shotgun (WGS) entry which is preliminary data.</text>
</comment>
<feature type="domain" description="Cell envelope-related transcriptional attenuator" evidence="2">
    <location>
        <begin position="92"/>
        <end position="250"/>
    </location>
</feature>
<evidence type="ECO:0000259" key="2">
    <source>
        <dbReference type="Pfam" id="PF03816"/>
    </source>
</evidence>
<dbReference type="PANTHER" id="PTHR33392:SF6">
    <property type="entry name" value="POLYISOPRENYL-TEICHOIC ACID--PEPTIDOGLYCAN TEICHOIC ACID TRANSFERASE TAGU"/>
    <property type="match status" value="1"/>
</dbReference>
<dbReference type="PANTHER" id="PTHR33392">
    <property type="entry name" value="POLYISOPRENYL-TEICHOIC ACID--PEPTIDOGLYCAN TEICHOIC ACID TRANSFERASE TAGU"/>
    <property type="match status" value="1"/>
</dbReference>
<dbReference type="InterPro" id="IPR004474">
    <property type="entry name" value="LytR_CpsA_psr"/>
</dbReference>
<name>A0A8J7KN12_9ACTN</name>
<dbReference type="NCBIfam" id="TIGR00350">
    <property type="entry name" value="lytR_cpsA_psr"/>
    <property type="match status" value="1"/>
</dbReference>
<dbReference type="InterPro" id="IPR050922">
    <property type="entry name" value="LytR/CpsA/Psr_CW_biosynth"/>
</dbReference>
<sequence length="345" mass="37743">MGRARGPRLGAGRRAPLWTRLCIGVGAFLLLLSGGALAGGRVLLDRYEGAVRRADLLPHGTARDVGDSVRGPMNLLLVGSDLRQGLENEVWRSDTIMIVHVNERLDRAYVVSIPRDLQVRIPRCIEAPDGCVDKINAAFAFGGIGPPFDPVRGYQLLAETVRDLTGLRFDAAGIVDFTGFTRLVGALGGVRLCVDVETTSIHSGMTWEPGCQDFNEHAALDYIRQRQYPDGDVTRQRHQQQFIKAVLQQALARGVLADPGRLDRVIRAAGQSLTIASPYPTTTLFLALRGIRPENITLLQLPATSDWIDGIAYAEPVERTEPMFAALREDSLDAFVLDNPDVVNQ</sequence>
<dbReference type="AlphaFoldDB" id="A0A8J7KN12"/>
<evidence type="ECO:0000313" key="4">
    <source>
        <dbReference type="Proteomes" id="UP000622552"/>
    </source>
</evidence>
<proteinExistence type="inferred from homology"/>
<evidence type="ECO:0000256" key="1">
    <source>
        <dbReference type="ARBA" id="ARBA00006068"/>
    </source>
</evidence>
<dbReference type="EMBL" id="JADOUF010000001">
    <property type="protein sequence ID" value="MBG6139761.1"/>
    <property type="molecule type" value="Genomic_DNA"/>
</dbReference>
<comment type="similarity">
    <text evidence="1">Belongs to the LytR/CpsA/Psr (LCP) family.</text>
</comment>
<dbReference type="RefSeq" id="WP_197006380.1">
    <property type="nucleotide sequence ID" value="NZ_BONS01000006.1"/>
</dbReference>
<dbReference type="Proteomes" id="UP000622552">
    <property type="component" value="Unassembled WGS sequence"/>
</dbReference>
<dbReference type="Pfam" id="PF03816">
    <property type="entry name" value="LytR_cpsA_psr"/>
    <property type="match status" value="1"/>
</dbReference>
<evidence type="ECO:0000313" key="3">
    <source>
        <dbReference type="EMBL" id="MBG6139761.1"/>
    </source>
</evidence>
<accession>A0A8J7KN12</accession>
<gene>
    <name evidence="3" type="ORF">IW245_005955</name>
</gene>
<organism evidence="3 4">
    <name type="scientific">Longispora fulva</name>
    <dbReference type="NCBI Taxonomy" id="619741"/>
    <lineage>
        <taxon>Bacteria</taxon>
        <taxon>Bacillati</taxon>
        <taxon>Actinomycetota</taxon>
        <taxon>Actinomycetes</taxon>
        <taxon>Micromonosporales</taxon>
        <taxon>Micromonosporaceae</taxon>
        <taxon>Longispora</taxon>
    </lineage>
</organism>
<protein>
    <submittedName>
        <fullName evidence="3">LCP family protein required for cell wall assembly</fullName>
    </submittedName>
</protein>
<dbReference type="Gene3D" id="3.40.630.190">
    <property type="entry name" value="LCP protein"/>
    <property type="match status" value="1"/>
</dbReference>
<reference evidence="3" key="1">
    <citation type="submission" date="2020-11" db="EMBL/GenBank/DDBJ databases">
        <title>Sequencing the genomes of 1000 actinobacteria strains.</title>
        <authorList>
            <person name="Klenk H.-P."/>
        </authorList>
    </citation>
    <scope>NUCLEOTIDE SEQUENCE</scope>
    <source>
        <strain evidence="3">DSM 45356</strain>
    </source>
</reference>